<feature type="region of interest" description="Disordered" evidence="1">
    <location>
        <begin position="1"/>
        <end position="135"/>
    </location>
</feature>
<name>A0A0K8SMG2_LYGHE</name>
<dbReference type="EMBL" id="GBRD01011328">
    <property type="protein sequence ID" value="JAG54496.1"/>
    <property type="molecule type" value="Transcribed_RNA"/>
</dbReference>
<feature type="compositionally biased region" description="Polar residues" evidence="1">
    <location>
        <begin position="8"/>
        <end position="23"/>
    </location>
</feature>
<feature type="compositionally biased region" description="Polar residues" evidence="1">
    <location>
        <begin position="112"/>
        <end position="127"/>
    </location>
</feature>
<reference evidence="2" key="1">
    <citation type="submission" date="2014-09" db="EMBL/GenBank/DDBJ databases">
        <authorList>
            <person name="Magalhaes I.L.F."/>
            <person name="Oliveira U."/>
            <person name="Santos F.R."/>
            <person name="Vidigal T.H.D.A."/>
            <person name="Brescovit A.D."/>
            <person name="Santos A.J."/>
        </authorList>
    </citation>
    <scope>NUCLEOTIDE SEQUENCE</scope>
</reference>
<organism evidence="2">
    <name type="scientific">Lygus hesperus</name>
    <name type="common">Western plant bug</name>
    <dbReference type="NCBI Taxonomy" id="30085"/>
    <lineage>
        <taxon>Eukaryota</taxon>
        <taxon>Metazoa</taxon>
        <taxon>Ecdysozoa</taxon>
        <taxon>Arthropoda</taxon>
        <taxon>Hexapoda</taxon>
        <taxon>Insecta</taxon>
        <taxon>Pterygota</taxon>
        <taxon>Neoptera</taxon>
        <taxon>Paraneoptera</taxon>
        <taxon>Hemiptera</taxon>
        <taxon>Heteroptera</taxon>
        <taxon>Panheteroptera</taxon>
        <taxon>Cimicomorpha</taxon>
        <taxon>Miridae</taxon>
        <taxon>Mirini</taxon>
        <taxon>Lygus</taxon>
    </lineage>
</organism>
<feature type="non-terminal residue" evidence="2">
    <location>
        <position position="1"/>
    </location>
</feature>
<feature type="non-terminal residue" evidence="2">
    <location>
        <position position="135"/>
    </location>
</feature>
<proteinExistence type="predicted"/>
<sequence length="135" mass="13997">KIPKPTKTKSIVDSIQTTPNGKLQDTIEPVPSDAPSGSRSAIEPSTTHAPVNVETPSTSSSATMQGRDSVSSMIDAPSMSRAPSAFRAATQQSKDRPRPTSGDSLACVGPIQASSIQNKGNLANRTSLDLPIDPA</sequence>
<evidence type="ECO:0000313" key="2">
    <source>
        <dbReference type="EMBL" id="JAG54496.1"/>
    </source>
</evidence>
<feature type="compositionally biased region" description="Polar residues" evidence="1">
    <location>
        <begin position="35"/>
        <end position="72"/>
    </location>
</feature>
<accession>A0A0K8SMG2</accession>
<evidence type="ECO:0000256" key="1">
    <source>
        <dbReference type="SAM" id="MobiDB-lite"/>
    </source>
</evidence>
<protein>
    <submittedName>
        <fullName evidence="2">Uncharacterized protein</fullName>
    </submittedName>
</protein>
<dbReference type="AlphaFoldDB" id="A0A0K8SMG2"/>